<protein>
    <submittedName>
        <fullName evidence="1">Uncharacterized protein</fullName>
    </submittedName>
</protein>
<dbReference type="Proteomes" id="UP000234323">
    <property type="component" value="Unassembled WGS sequence"/>
</dbReference>
<reference evidence="1 2" key="1">
    <citation type="submission" date="2015-10" db="EMBL/GenBank/DDBJ databases">
        <title>Genome analyses suggest a sexual origin of heterokaryosis in a supposedly ancient asexual fungus.</title>
        <authorList>
            <person name="Ropars J."/>
            <person name="Sedzielewska K."/>
            <person name="Noel J."/>
            <person name="Charron P."/>
            <person name="Farinelli L."/>
            <person name="Marton T."/>
            <person name="Kruger M."/>
            <person name="Pelin A."/>
            <person name="Brachmann A."/>
            <person name="Corradi N."/>
        </authorList>
    </citation>
    <scope>NUCLEOTIDE SEQUENCE [LARGE SCALE GENOMIC DNA]</scope>
    <source>
        <strain evidence="1 2">A4</strain>
    </source>
</reference>
<dbReference type="AlphaFoldDB" id="A0A2I1GRN7"/>
<keyword evidence="2" id="KW-1185">Reference proteome</keyword>
<name>A0A2I1GRN7_9GLOM</name>
<dbReference type="EMBL" id="LLXI01000730">
    <property type="protein sequence ID" value="PKY49322.1"/>
    <property type="molecule type" value="Genomic_DNA"/>
</dbReference>
<sequence>MPSNISHTWYTTLVAQDPNNRHAIQRSNGCWSVIDYSAGLRVLDLHNEAKAFDFNTNNIYNEEYNHNSGYILSRNQEEERALIPLLPGYVVFTAAGKKRFKLSILERNNQLLFLWEEFGLDTSYTNKKAQGVERLAFHCMLKEYGLESNNTIRSLLGLYDSQTINRLQKLVHDKKFAMQCKKKEETLRRSLKRGQKEINTFLCEEEGNNSQNIRFGIQIESNGKVLSPKDTQVLMLKNLEYKQEIYSQNKTIKKLKNKITSINNDAENTIETNITTLNDAEIRKSVEKEMEERQLGSVIFMSTSQYLSILLSLPCPNCLDLIASNRTFYTRVSGFNIYCVITCLLCKTSTQYSNEDSGMKYSQVVAGAALAGEVNRNSFQTALATIGVTNQCCKKSYFNCQARMYKPIIDSAKSSCEAILYEILDHLESAHLPSQEKVLPIGFDCSWSHSRNAHQASGEFLYLGDLPGYNYQPVIGFHTIENPRTIRKSENDSSKIVYKGNFDGTSRQMEHAILLVLLNDIMPILEKTDFTLHICVDGDLETNRTLACIPAVSRIFADLKHIIKKQHSRWHPFEQHIMRYFNSCIFSAGLKNKLNQDDAPTEVETRYIQVEGLIRHLLDDHSMCWSDVCWIKDNPELQLQSPTLKNYTQADIENFRNVITTIFRVPFGQGLVTTLPSSPKKSGPELGFL</sequence>
<dbReference type="VEuPathDB" id="FungiDB:FUN_024271"/>
<dbReference type="VEuPathDB" id="FungiDB:RhiirA1_425057"/>
<organism evidence="1 2">
    <name type="scientific">Rhizophagus irregularis</name>
    <dbReference type="NCBI Taxonomy" id="588596"/>
    <lineage>
        <taxon>Eukaryota</taxon>
        <taxon>Fungi</taxon>
        <taxon>Fungi incertae sedis</taxon>
        <taxon>Mucoromycota</taxon>
        <taxon>Glomeromycotina</taxon>
        <taxon>Glomeromycetes</taxon>
        <taxon>Glomerales</taxon>
        <taxon>Glomeraceae</taxon>
        <taxon>Rhizophagus</taxon>
    </lineage>
</organism>
<proteinExistence type="predicted"/>
<dbReference type="VEuPathDB" id="FungiDB:RhiirFUN_008770"/>
<accession>A0A2I1GRN7</accession>
<dbReference type="VEuPathDB" id="FungiDB:RhiirA1_463710"/>
<evidence type="ECO:0000313" key="1">
    <source>
        <dbReference type="EMBL" id="PKY49322.1"/>
    </source>
</evidence>
<gene>
    <name evidence="1" type="ORF">RhiirA4_465266</name>
</gene>
<comment type="caution">
    <text evidence="1">The sequence shown here is derived from an EMBL/GenBank/DDBJ whole genome shotgun (WGS) entry which is preliminary data.</text>
</comment>
<evidence type="ECO:0000313" key="2">
    <source>
        <dbReference type="Proteomes" id="UP000234323"/>
    </source>
</evidence>